<protein>
    <submittedName>
        <fullName evidence="1">Uncharacterized protein</fullName>
    </submittedName>
</protein>
<dbReference type="Proteomes" id="UP000290767">
    <property type="component" value="Unassembled WGS sequence"/>
</dbReference>
<accession>A0A4Q1UCN2</accession>
<reference evidence="1 2" key="1">
    <citation type="submission" date="2017-03" db="EMBL/GenBank/DDBJ databases">
        <authorList>
            <person name="Safronova V.I."/>
            <person name="Sazanova A.L."/>
            <person name="Chirak E.R."/>
        </authorList>
    </citation>
    <scope>NUCLEOTIDE SEQUENCE [LARGE SCALE GENOMIC DNA]</scope>
    <source>
        <strain evidence="1 2">Tri-43</strain>
    </source>
</reference>
<dbReference type="EMBL" id="MZMU01000003">
    <property type="protein sequence ID" value="RXT29341.1"/>
    <property type="molecule type" value="Genomic_DNA"/>
</dbReference>
<dbReference type="RefSeq" id="WP_129418785.1">
    <property type="nucleotide sequence ID" value="NZ_MZMU01000003.1"/>
</dbReference>
<evidence type="ECO:0000313" key="1">
    <source>
        <dbReference type="EMBL" id="RXT29341.1"/>
    </source>
</evidence>
<gene>
    <name evidence="1" type="ORF">B5P46_11710</name>
</gene>
<comment type="caution">
    <text evidence="1">The sequence shown here is derived from an EMBL/GenBank/DDBJ whole genome shotgun (WGS) entry which is preliminary data.</text>
</comment>
<dbReference type="AlphaFoldDB" id="A0A4Q1UCN2"/>
<sequence>MTLAENTVGAEEIAAALELTKEHFLRKVRTLTEMEGMPARLPGNARRPRWSRTAVSRWLDTYGDRKRAAETKAEADEAVLANRQALHLAYVRPDRAAFTGPRLAIDNTGARA</sequence>
<organism evidence="1 2">
    <name type="scientific">Rhizobium leguminosarum</name>
    <dbReference type="NCBI Taxonomy" id="384"/>
    <lineage>
        <taxon>Bacteria</taxon>
        <taxon>Pseudomonadati</taxon>
        <taxon>Pseudomonadota</taxon>
        <taxon>Alphaproteobacteria</taxon>
        <taxon>Hyphomicrobiales</taxon>
        <taxon>Rhizobiaceae</taxon>
        <taxon>Rhizobium/Agrobacterium group</taxon>
        <taxon>Rhizobium</taxon>
    </lineage>
</organism>
<proteinExistence type="predicted"/>
<evidence type="ECO:0000313" key="2">
    <source>
        <dbReference type="Proteomes" id="UP000290767"/>
    </source>
</evidence>
<name>A0A4Q1UCN2_RHILE</name>